<feature type="domain" description="PaaD zinc beta ribbon" evidence="2">
    <location>
        <begin position="119"/>
        <end position="166"/>
    </location>
</feature>
<dbReference type="InterPro" id="IPR011883">
    <property type="entry name" value="PaaD-like"/>
</dbReference>
<sequence>MTTSPQPLTTANIWQVLETVHDPEIPVLSVIDLGIVREVTVQQNEVHITITPTYSGCPAVDAIRMHIRLALLQQGIHDIHIHTSLSPAWTTEWLTEAGKNKLKSYGIAPPLHLQQVCSPDAFQREEAVPCPRCNSHNTHMISRFGATACKALYQCNDCHEPFDYFKCH</sequence>
<dbReference type="PANTHER" id="PTHR42831">
    <property type="entry name" value="FE-S PROTEIN MATURATION AUXILIARY FACTOR YITW"/>
    <property type="match status" value="1"/>
</dbReference>
<evidence type="ECO:0000259" key="1">
    <source>
        <dbReference type="Pfam" id="PF01883"/>
    </source>
</evidence>
<name>A0A3E1NPU8_9BACT</name>
<dbReference type="AlphaFoldDB" id="A0A3E1NPU8"/>
<dbReference type="Proteomes" id="UP000261284">
    <property type="component" value="Unassembled WGS sequence"/>
</dbReference>
<dbReference type="NCBIfam" id="TIGR02159">
    <property type="entry name" value="PA_CoA_Oxy4"/>
    <property type="match status" value="1"/>
</dbReference>
<dbReference type="RefSeq" id="WP_116845699.1">
    <property type="nucleotide sequence ID" value="NZ_QTJU01000001.1"/>
</dbReference>
<dbReference type="Gene3D" id="3.30.300.130">
    <property type="entry name" value="Fe-S cluster assembly (FSCA)"/>
    <property type="match status" value="1"/>
</dbReference>
<evidence type="ECO:0000313" key="4">
    <source>
        <dbReference type="Proteomes" id="UP000261284"/>
    </source>
</evidence>
<keyword evidence="4" id="KW-1185">Reference proteome</keyword>
<protein>
    <submittedName>
        <fullName evidence="3">Phenylacetate-CoA oxygenase subunit PaaJ</fullName>
    </submittedName>
</protein>
<reference evidence="3 4" key="1">
    <citation type="submission" date="2018-08" db="EMBL/GenBank/DDBJ databases">
        <title>Chitinophagaceae sp. K23C18032701, a novel bacterium isolated from forest soil.</title>
        <authorList>
            <person name="Wang C."/>
        </authorList>
    </citation>
    <scope>NUCLEOTIDE SEQUENCE [LARGE SCALE GENOMIC DNA]</scope>
    <source>
        <strain evidence="3 4">K23C18032701</strain>
    </source>
</reference>
<evidence type="ECO:0000259" key="2">
    <source>
        <dbReference type="Pfam" id="PF23451"/>
    </source>
</evidence>
<evidence type="ECO:0000313" key="3">
    <source>
        <dbReference type="EMBL" id="RFM29943.1"/>
    </source>
</evidence>
<proteinExistence type="predicted"/>
<gene>
    <name evidence="3" type="primary">paaJ</name>
    <name evidence="3" type="ORF">DXN05_02935</name>
</gene>
<dbReference type="EMBL" id="QTJU01000001">
    <property type="protein sequence ID" value="RFM29943.1"/>
    <property type="molecule type" value="Genomic_DNA"/>
</dbReference>
<dbReference type="OrthoDB" id="3684942at2"/>
<dbReference type="InterPro" id="IPR034904">
    <property type="entry name" value="FSCA_dom_sf"/>
</dbReference>
<accession>A0A3E1NPU8</accession>
<dbReference type="SUPFAM" id="SSF117916">
    <property type="entry name" value="Fe-S cluster assembly (FSCA) domain-like"/>
    <property type="match status" value="1"/>
</dbReference>
<dbReference type="InterPro" id="IPR052339">
    <property type="entry name" value="Fe-S_Maturation_MIP18"/>
</dbReference>
<dbReference type="PANTHER" id="PTHR42831:SF3">
    <property type="entry name" value="1,2-PHENYLACETYL-COA EPOXIDASE, SUBUNIT D-RELATED"/>
    <property type="match status" value="1"/>
</dbReference>
<dbReference type="Pfam" id="PF23451">
    <property type="entry name" value="Zn_ribbon_PaaD"/>
    <property type="match status" value="1"/>
</dbReference>
<dbReference type="InterPro" id="IPR056572">
    <property type="entry name" value="Zn_ribbon_PaaD"/>
</dbReference>
<organism evidence="3 4">
    <name type="scientific">Deminuibacter soli</name>
    <dbReference type="NCBI Taxonomy" id="2291815"/>
    <lineage>
        <taxon>Bacteria</taxon>
        <taxon>Pseudomonadati</taxon>
        <taxon>Bacteroidota</taxon>
        <taxon>Chitinophagia</taxon>
        <taxon>Chitinophagales</taxon>
        <taxon>Chitinophagaceae</taxon>
        <taxon>Deminuibacter</taxon>
    </lineage>
</organism>
<dbReference type="Pfam" id="PF01883">
    <property type="entry name" value="FeS_assembly_P"/>
    <property type="match status" value="1"/>
</dbReference>
<comment type="caution">
    <text evidence="3">The sequence shown here is derived from an EMBL/GenBank/DDBJ whole genome shotgun (WGS) entry which is preliminary data.</text>
</comment>
<feature type="domain" description="MIP18 family-like" evidence="1">
    <location>
        <begin position="11"/>
        <end position="71"/>
    </location>
</feature>
<dbReference type="InterPro" id="IPR002744">
    <property type="entry name" value="MIP18-like"/>
</dbReference>